<proteinExistence type="predicted"/>
<keyword evidence="2" id="KW-0677">Repeat</keyword>
<organism evidence="5 6">
    <name type="scientific">Perkinsus olseni</name>
    <name type="common">Perkinsus atlanticus</name>
    <dbReference type="NCBI Taxonomy" id="32597"/>
    <lineage>
        <taxon>Eukaryota</taxon>
        <taxon>Sar</taxon>
        <taxon>Alveolata</taxon>
        <taxon>Perkinsozoa</taxon>
        <taxon>Perkinsea</taxon>
        <taxon>Perkinsida</taxon>
        <taxon>Perkinsidae</taxon>
        <taxon>Perkinsus</taxon>
    </lineage>
</organism>
<dbReference type="PANTHER" id="PTHR46093:SF18">
    <property type="entry name" value="FIBRONECTIN TYPE-III DOMAIN-CONTAINING PROTEIN"/>
    <property type="match status" value="1"/>
</dbReference>
<comment type="caution">
    <text evidence="5">The sequence shown here is derived from an EMBL/GenBank/DDBJ whole genome shotgun (WGS) entry which is preliminary data.</text>
</comment>
<feature type="coiled-coil region" evidence="3">
    <location>
        <begin position="1084"/>
        <end position="1118"/>
    </location>
</feature>
<dbReference type="InterPro" id="IPR015915">
    <property type="entry name" value="Kelch-typ_b-propeller"/>
</dbReference>
<feature type="compositionally biased region" description="Basic and acidic residues" evidence="4">
    <location>
        <begin position="799"/>
        <end position="813"/>
    </location>
</feature>
<dbReference type="SUPFAM" id="SSF117281">
    <property type="entry name" value="Kelch motif"/>
    <property type="match status" value="1"/>
</dbReference>
<reference evidence="5 6" key="1">
    <citation type="submission" date="2020-04" db="EMBL/GenBank/DDBJ databases">
        <title>Perkinsus olseni comparative genomics.</title>
        <authorList>
            <person name="Bogema D.R."/>
        </authorList>
    </citation>
    <scope>NUCLEOTIDE SEQUENCE [LARGE SCALE GENOMIC DNA]</scope>
    <source>
        <strain evidence="5">00978-12</strain>
    </source>
</reference>
<gene>
    <name evidence="5" type="ORF">FOZ60_003137</name>
</gene>
<dbReference type="Gene3D" id="2.120.10.80">
    <property type="entry name" value="Kelch-type beta propeller"/>
    <property type="match status" value="1"/>
</dbReference>
<evidence type="ECO:0000313" key="6">
    <source>
        <dbReference type="Proteomes" id="UP000541610"/>
    </source>
</evidence>
<protein>
    <submittedName>
        <fullName evidence="5">Uncharacterized protein</fullName>
    </submittedName>
</protein>
<dbReference type="EMBL" id="JABANP010000161">
    <property type="protein sequence ID" value="KAF4688130.1"/>
    <property type="molecule type" value="Genomic_DNA"/>
</dbReference>
<dbReference type="PANTHER" id="PTHR46093">
    <property type="entry name" value="ACYL-COA-BINDING DOMAIN-CONTAINING PROTEIN 5"/>
    <property type="match status" value="1"/>
</dbReference>
<keyword evidence="1" id="KW-0880">Kelch repeat</keyword>
<name>A0A7J6NX68_PEROL</name>
<evidence type="ECO:0000256" key="4">
    <source>
        <dbReference type="SAM" id="MobiDB-lite"/>
    </source>
</evidence>
<evidence type="ECO:0000256" key="1">
    <source>
        <dbReference type="ARBA" id="ARBA00022441"/>
    </source>
</evidence>
<evidence type="ECO:0000313" key="5">
    <source>
        <dbReference type="EMBL" id="KAF4688130.1"/>
    </source>
</evidence>
<dbReference type="OrthoDB" id="10362804at2759"/>
<dbReference type="AlphaFoldDB" id="A0A7J6NX68"/>
<feature type="region of interest" description="Disordered" evidence="4">
    <location>
        <begin position="787"/>
        <end position="817"/>
    </location>
</feature>
<keyword evidence="3" id="KW-0175">Coiled coil</keyword>
<sequence>MSWITSIWCTPSVPGTWQSSPGLLTNDTWFDIGFEFAWSELRVQLRLNGVALTNLTLDAARAPMQQAVGLNAVHWVAWQEPWSSSSARGTIRARKHTITLQPGMWTQLVAEAPWVARTQAAVTAMRDGTVMLFGGEGDERLNDVWRWIPFTCAYPHSNTSGLDPHASPAVEDAAEIENQYLAQFEVECNAVISANRTCRPSIQGQWVSVSAAAPFSARSGATAVELKDGSVLLLGGFDGAFTNDIWRWSAGSSSPQICTTAWKGSWEQISAAAPWDPRYGMSSINLYSPGQWDSDAVVVFGGFGKASKSSETLIVGRGVSVQLSGSKTLFNDVWCYEGGQWSRITQEGPLTKRYHAAFTRFSNDSFVVLGGYDENTRPTADVWRWKAEPANGELCSVEVLEDLMGNSAELAEHLLTNCVSLNKSTSTTCGLPVDFIRYTLEDVYNDILHPSRGDIVTDAFMRQAVEDPKKKSKYHITLELLHYSLVGLRAAVDLLWEMSRHNLTGSPTRECILLTDNMSPVLINIRRHAVHIRGAYRLLRSVWLQESDQSTSIPHEELGLEATETTGSDFIGERSVLTLVSTGDLREFWLASFGSDAFAVAAPIFINAFRKWYEVDIDRTAIRDFLTLLCGDLTVGGEHVLEECSVSIADLAPLCSTCGLWQLFSLVNLWYDQACEYIIEEASSILAGRAEQPIGFGQLRRYSLKDCASAVKEKSSCIELRGLGFRQMISDKRLMVTLLSCGLRMCVSSASDTLLLMFNDACAARITSGWSQGTGYLQRLLRDAKGTRLRSPPLQPDTSTHDEASPDHDDHSSTTEVVYPSRSAMAEIVKSKVFLPKAEGNHLHCAYEVISAMRERKRLEAADCLRHLITLDREHMDVVKARLEHERTETHSSSWEEEQEHRRLLREAERSLAILKGRLDDAEEALCHDNEATQIELISWLLHEKELLDGAMTRLLREHDEMRKSWAAEEAAHQLERCAKDKAFAEECMVLVIEHSWLSEVEGLSRIRFDSSKLEFILMKIEEKLVEKRKAQRAADALLAEQINTKERLLAKLTSTLAYRTQELLNVKSECVSVQSVLADIREVGELADAKNSLREQIRRAENRLASLQERHRQEKLRKWAPSR</sequence>
<evidence type="ECO:0000256" key="3">
    <source>
        <dbReference type="SAM" id="Coils"/>
    </source>
</evidence>
<feature type="coiled-coil region" evidence="3">
    <location>
        <begin position="898"/>
        <end position="925"/>
    </location>
</feature>
<evidence type="ECO:0000256" key="2">
    <source>
        <dbReference type="ARBA" id="ARBA00022737"/>
    </source>
</evidence>
<dbReference type="Proteomes" id="UP000541610">
    <property type="component" value="Unassembled WGS sequence"/>
</dbReference>
<accession>A0A7J6NX68</accession>